<name>D5X1T1_THIK1</name>
<dbReference type="eggNOG" id="COG1413">
    <property type="taxonomic scope" value="Bacteria"/>
</dbReference>
<dbReference type="BioCyc" id="TINT75379:TINT_RS08560-MONOMER"/>
<dbReference type="KEGG" id="tin:Tint_1707"/>
<gene>
    <name evidence="1" type="ordered locus">Tint_1707</name>
</gene>
<organism evidence="1">
    <name type="scientific">Thiomonas intermedia (strain K12)</name>
    <name type="common">Thiobacillus intermedius</name>
    <dbReference type="NCBI Taxonomy" id="75379"/>
    <lineage>
        <taxon>Bacteria</taxon>
        <taxon>Pseudomonadati</taxon>
        <taxon>Pseudomonadota</taxon>
        <taxon>Betaproteobacteria</taxon>
        <taxon>Burkholderiales</taxon>
        <taxon>Thiomonas</taxon>
    </lineage>
</organism>
<proteinExistence type="predicted"/>
<evidence type="ECO:0008006" key="2">
    <source>
        <dbReference type="Google" id="ProtNLM"/>
    </source>
</evidence>
<dbReference type="InterPro" id="IPR011989">
    <property type="entry name" value="ARM-like"/>
</dbReference>
<dbReference type="EMBL" id="CP002021">
    <property type="protein sequence ID" value="ADG31077.1"/>
    <property type="molecule type" value="Genomic_DNA"/>
</dbReference>
<sequence>MGERSAFQYCTWCFAEIPLDAEVCPDCGTNLDDYARHTPYPDRLIHALHHPLSETRMGAIIALGKQADPHTIGALIDCALEHDGDVIEGLEILHSLAEMPTADPLLKAALQRLAEQHPAHAVRTRAQYLLQAHCQTDRADLQNDQDSSGPKTSA</sequence>
<dbReference type="HOGENOM" id="CLU_1703425_0_0_4"/>
<dbReference type="SUPFAM" id="SSF48371">
    <property type="entry name" value="ARM repeat"/>
    <property type="match status" value="1"/>
</dbReference>
<dbReference type="InterPro" id="IPR016024">
    <property type="entry name" value="ARM-type_fold"/>
</dbReference>
<reference evidence="1" key="1">
    <citation type="submission" date="2010-04" db="EMBL/GenBank/DDBJ databases">
        <title>Complete sequence of Thiomonas intermedia K12.</title>
        <authorList>
            <consortium name="US DOE Joint Genome Institute"/>
            <person name="Lucas S."/>
            <person name="Copeland A."/>
            <person name="Lapidus A."/>
            <person name="Cheng J.-F."/>
            <person name="Bruce D."/>
            <person name="Goodwin L."/>
            <person name="Pitluck S."/>
            <person name="Davenport K."/>
            <person name="Detter J.C."/>
            <person name="Han C."/>
            <person name="Tapia R."/>
            <person name="Land M."/>
            <person name="Hauser L."/>
            <person name="Kyrpides N."/>
            <person name="Ovchinnikova G."/>
            <person name="Kerfeld C.A."/>
            <person name="Cannon G.C."/>
            <person name="Heinhorst S."/>
            <person name="Woyke T."/>
        </authorList>
    </citation>
    <scope>NUCLEOTIDE SEQUENCE [LARGE SCALE GENOMIC DNA]</scope>
    <source>
        <strain evidence="1">K12</strain>
    </source>
</reference>
<dbReference type="AlphaFoldDB" id="D5X1T1"/>
<dbReference type="STRING" id="75379.Tint_1707"/>
<dbReference type="Gene3D" id="1.25.10.10">
    <property type="entry name" value="Leucine-rich Repeat Variant"/>
    <property type="match status" value="1"/>
</dbReference>
<protein>
    <recommendedName>
        <fullName evidence="2">HEAT repeat domain-containing protein</fullName>
    </recommendedName>
</protein>
<evidence type="ECO:0000313" key="1">
    <source>
        <dbReference type="EMBL" id="ADG31077.1"/>
    </source>
</evidence>
<accession>D5X1T1</accession>